<dbReference type="InterPro" id="IPR050298">
    <property type="entry name" value="Gram-neg_bact_OMP"/>
</dbReference>
<name>A0A4Q7NEZ1_9BURK</name>
<evidence type="ECO:0000256" key="1">
    <source>
        <dbReference type="ARBA" id="ARBA00004571"/>
    </source>
</evidence>
<dbReference type="PRINTS" id="PR00182">
    <property type="entry name" value="ECOLNEIPORIN"/>
</dbReference>
<comment type="subunit">
    <text evidence="2">Homotrimer.</text>
</comment>
<reference evidence="13 14" key="1">
    <citation type="submission" date="2019-02" db="EMBL/GenBank/DDBJ databases">
        <title>Genomic Encyclopedia of Type Strains, Phase IV (KMG-IV): sequencing the most valuable type-strain genomes for metagenomic binning, comparative biology and taxonomic classification.</title>
        <authorList>
            <person name="Goeker M."/>
        </authorList>
    </citation>
    <scope>NUCLEOTIDE SEQUENCE [LARGE SCALE GENOMIC DNA]</scope>
    <source>
        <strain evidence="13 14">K24</strain>
    </source>
</reference>
<dbReference type="SUPFAM" id="SSF56935">
    <property type="entry name" value="Porins"/>
    <property type="match status" value="1"/>
</dbReference>
<dbReference type="CDD" id="cd00342">
    <property type="entry name" value="gram_neg_porins"/>
    <property type="match status" value="1"/>
</dbReference>
<evidence type="ECO:0000256" key="4">
    <source>
        <dbReference type="ARBA" id="ARBA00022452"/>
    </source>
</evidence>
<comment type="subcellular location">
    <subcellularLocation>
        <location evidence="1">Cell outer membrane</location>
        <topology evidence="1">Multi-pass membrane protein</topology>
    </subcellularLocation>
</comment>
<dbReference type="GO" id="GO:0034220">
    <property type="term" value="P:monoatomic ion transmembrane transport"/>
    <property type="evidence" value="ECO:0007669"/>
    <property type="project" value="InterPro"/>
</dbReference>
<evidence type="ECO:0000256" key="3">
    <source>
        <dbReference type="ARBA" id="ARBA00022448"/>
    </source>
</evidence>
<dbReference type="EMBL" id="SGXC01000002">
    <property type="protein sequence ID" value="RZS81580.1"/>
    <property type="molecule type" value="Genomic_DNA"/>
</dbReference>
<dbReference type="InterPro" id="IPR001702">
    <property type="entry name" value="Porin_Gram-ve"/>
</dbReference>
<dbReference type="GO" id="GO:0015288">
    <property type="term" value="F:porin activity"/>
    <property type="evidence" value="ECO:0007669"/>
    <property type="project" value="UniProtKB-KW"/>
</dbReference>
<dbReference type="InterPro" id="IPR023614">
    <property type="entry name" value="Porin_dom_sf"/>
</dbReference>
<keyword evidence="3" id="KW-0813">Transport</keyword>
<dbReference type="AlphaFoldDB" id="A0A4Q7NEZ1"/>
<evidence type="ECO:0000256" key="8">
    <source>
        <dbReference type="ARBA" id="ARBA00023114"/>
    </source>
</evidence>
<keyword evidence="10" id="KW-0998">Cell outer membrane</keyword>
<dbReference type="PANTHER" id="PTHR34501">
    <property type="entry name" value="PROTEIN YDDL-RELATED"/>
    <property type="match status" value="1"/>
</dbReference>
<evidence type="ECO:0000256" key="2">
    <source>
        <dbReference type="ARBA" id="ARBA00011233"/>
    </source>
</evidence>
<evidence type="ECO:0000256" key="7">
    <source>
        <dbReference type="ARBA" id="ARBA00023065"/>
    </source>
</evidence>
<evidence type="ECO:0000256" key="6">
    <source>
        <dbReference type="ARBA" id="ARBA00022729"/>
    </source>
</evidence>
<keyword evidence="14" id="KW-1185">Reference proteome</keyword>
<proteinExistence type="predicted"/>
<dbReference type="Pfam" id="PF13609">
    <property type="entry name" value="Porin_4"/>
    <property type="match status" value="1"/>
</dbReference>
<keyword evidence="8" id="KW-0626">Porin</keyword>
<evidence type="ECO:0000256" key="9">
    <source>
        <dbReference type="ARBA" id="ARBA00023136"/>
    </source>
</evidence>
<keyword evidence="6 11" id="KW-0732">Signal</keyword>
<protein>
    <submittedName>
        <fullName evidence="13">Putative porin</fullName>
    </submittedName>
</protein>
<keyword evidence="5" id="KW-0812">Transmembrane</keyword>
<evidence type="ECO:0000313" key="14">
    <source>
        <dbReference type="Proteomes" id="UP000292445"/>
    </source>
</evidence>
<dbReference type="GO" id="GO:0009279">
    <property type="term" value="C:cell outer membrane"/>
    <property type="evidence" value="ECO:0007669"/>
    <property type="project" value="UniProtKB-SubCell"/>
</dbReference>
<dbReference type="GO" id="GO:0046930">
    <property type="term" value="C:pore complex"/>
    <property type="evidence" value="ECO:0007669"/>
    <property type="project" value="UniProtKB-KW"/>
</dbReference>
<evidence type="ECO:0000256" key="5">
    <source>
        <dbReference type="ARBA" id="ARBA00022692"/>
    </source>
</evidence>
<dbReference type="Gene3D" id="2.40.160.10">
    <property type="entry name" value="Porin"/>
    <property type="match status" value="1"/>
</dbReference>
<keyword evidence="4" id="KW-1134">Transmembrane beta strand</keyword>
<feature type="chain" id="PRO_5020188920" evidence="11">
    <location>
        <begin position="24"/>
        <end position="345"/>
    </location>
</feature>
<dbReference type="RefSeq" id="WP_130359458.1">
    <property type="nucleotide sequence ID" value="NZ_SGXC01000002.1"/>
</dbReference>
<evidence type="ECO:0000313" key="13">
    <source>
        <dbReference type="EMBL" id="RZS81580.1"/>
    </source>
</evidence>
<keyword evidence="9" id="KW-0472">Membrane</keyword>
<keyword evidence="7" id="KW-0406">Ion transport</keyword>
<dbReference type="Proteomes" id="UP000292445">
    <property type="component" value="Unassembled WGS sequence"/>
</dbReference>
<dbReference type="PRINTS" id="PR00184">
    <property type="entry name" value="NEISSPPORIN"/>
</dbReference>
<organism evidence="13 14">
    <name type="scientific">Pigmentiphaga kullae</name>
    <dbReference type="NCBI Taxonomy" id="151784"/>
    <lineage>
        <taxon>Bacteria</taxon>
        <taxon>Pseudomonadati</taxon>
        <taxon>Pseudomonadota</taxon>
        <taxon>Betaproteobacteria</taxon>
        <taxon>Burkholderiales</taxon>
        <taxon>Alcaligenaceae</taxon>
        <taxon>Pigmentiphaga</taxon>
    </lineage>
</organism>
<dbReference type="InterPro" id="IPR002299">
    <property type="entry name" value="Porin_Neis"/>
</dbReference>
<sequence length="345" mass="36357">MRTITIVGGVLCLGAWNCANAQAQVTLYGIVDSGFVHQSDPIAPKQGSVSSLTGGGQSGSRFGLRGVEDLGNGWKATFDLEAGINTDTGTSTLGALFGRKAHVGLDSPLGNVKLGRQYSPFYLDSILPADPFGMGLMGRMNNVFSTHSRVNNSVSYSTPRWRGWAAGFLYGFGEVAGNSSAARSYNGALSYQEGPARVALGYYNQRNAADTATSHAVALSGSYRAGAVTAYSAFQAVRSTLNGVPGATLADTSVNIYMAGLRWSSGPHTVLGVITHARDQRRIAATGAKATLYAVGYTYALSKRTNLYTSFGIIRNRSGAVYAIGDATTPVYGQKGFDVGIRHRF</sequence>
<feature type="domain" description="Porin" evidence="12">
    <location>
        <begin position="18"/>
        <end position="317"/>
    </location>
</feature>
<gene>
    <name evidence="13" type="ORF">EV675_4205</name>
</gene>
<dbReference type="OrthoDB" id="8520696at2"/>
<feature type="signal peptide" evidence="11">
    <location>
        <begin position="1"/>
        <end position="23"/>
    </location>
</feature>
<evidence type="ECO:0000256" key="10">
    <source>
        <dbReference type="ARBA" id="ARBA00023237"/>
    </source>
</evidence>
<comment type="caution">
    <text evidence="13">The sequence shown here is derived from an EMBL/GenBank/DDBJ whole genome shotgun (WGS) entry which is preliminary data.</text>
</comment>
<dbReference type="InterPro" id="IPR033900">
    <property type="entry name" value="Gram_neg_porin_domain"/>
</dbReference>
<dbReference type="PANTHER" id="PTHR34501:SF9">
    <property type="entry name" value="MAJOR OUTER MEMBRANE PROTEIN P.IA"/>
    <property type="match status" value="1"/>
</dbReference>
<accession>A0A4Q7NEZ1</accession>
<evidence type="ECO:0000259" key="12">
    <source>
        <dbReference type="Pfam" id="PF13609"/>
    </source>
</evidence>
<evidence type="ECO:0000256" key="11">
    <source>
        <dbReference type="SAM" id="SignalP"/>
    </source>
</evidence>